<reference evidence="1 2" key="1">
    <citation type="journal article" date="2018" name="Sci. Rep.">
        <title>Comparative genomics provides insights into the lifestyle and reveals functional heterogeneity of dark septate endophytic fungi.</title>
        <authorList>
            <person name="Knapp D.G."/>
            <person name="Nemeth J.B."/>
            <person name="Barry K."/>
            <person name="Hainaut M."/>
            <person name="Henrissat B."/>
            <person name="Johnson J."/>
            <person name="Kuo A."/>
            <person name="Lim J.H.P."/>
            <person name="Lipzen A."/>
            <person name="Nolan M."/>
            <person name="Ohm R.A."/>
            <person name="Tamas L."/>
            <person name="Grigoriev I.V."/>
            <person name="Spatafora J.W."/>
            <person name="Nagy L.G."/>
            <person name="Kovacs G.M."/>
        </authorList>
    </citation>
    <scope>NUCLEOTIDE SEQUENCE [LARGE SCALE GENOMIC DNA]</scope>
    <source>
        <strain evidence="1 2">DSE2036</strain>
    </source>
</reference>
<gene>
    <name evidence="1" type="ORF">DM02DRAFT_353976</name>
</gene>
<protein>
    <submittedName>
        <fullName evidence="1">Uncharacterized protein</fullName>
    </submittedName>
</protein>
<name>A0A2V1E9D6_9PLEO</name>
<organism evidence="1 2">
    <name type="scientific">Periconia macrospinosa</name>
    <dbReference type="NCBI Taxonomy" id="97972"/>
    <lineage>
        <taxon>Eukaryota</taxon>
        <taxon>Fungi</taxon>
        <taxon>Dikarya</taxon>
        <taxon>Ascomycota</taxon>
        <taxon>Pezizomycotina</taxon>
        <taxon>Dothideomycetes</taxon>
        <taxon>Pleosporomycetidae</taxon>
        <taxon>Pleosporales</taxon>
        <taxon>Massarineae</taxon>
        <taxon>Periconiaceae</taxon>
        <taxon>Periconia</taxon>
    </lineage>
</organism>
<accession>A0A2V1E9D6</accession>
<dbReference type="AlphaFoldDB" id="A0A2V1E9D6"/>
<dbReference type="EMBL" id="KZ805305">
    <property type="protein sequence ID" value="PVI07133.1"/>
    <property type="molecule type" value="Genomic_DNA"/>
</dbReference>
<keyword evidence="2" id="KW-1185">Reference proteome</keyword>
<evidence type="ECO:0000313" key="1">
    <source>
        <dbReference type="EMBL" id="PVI07133.1"/>
    </source>
</evidence>
<evidence type="ECO:0000313" key="2">
    <source>
        <dbReference type="Proteomes" id="UP000244855"/>
    </source>
</evidence>
<dbReference type="Proteomes" id="UP000244855">
    <property type="component" value="Unassembled WGS sequence"/>
</dbReference>
<proteinExistence type="predicted"/>
<sequence length="194" mass="22948">MYASQEILQTHVTITQKECPLSLVSGWTLACQRNECRKLSGILMVFSTRRDMRLSIIEMVFWVRPKKVHNGVIIYIALDSLCRWREHHVHDMNRDLWGKPEMVFVSCRCPEIMVLVVFRKRIDIMVNEKGKGKKKIRKIRKHGLVGISKEEIARVQKTQKTPHQRRRSKNRKTYNRLCRLSTAELQYPVEYGVE</sequence>